<evidence type="ECO:0000313" key="2">
    <source>
        <dbReference type="EMBL" id="KAK2066834.1"/>
    </source>
</evidence>
<name>A0AAD9HXK7_9PEZI</name>
<dbReference type="Proteomes" id="UP001217918">
    <property type="component" value="Unassembled WGS sequence"/>
</dbReference>
<dbReference type="AlphaFoldDB" id="A0AAD9HXK7"/>
<dbReference type="EMBL" id="JAQQPM010000001">
    <property type="protein sequence ID" value="KAK2066834.1"/>
    <property type="molecule type" value="Genomic_DNA"/>
</dbReference>
<sequence>MMARFLQAALVTALTASTPAFAQSSSVVNLILPAVDAQTIVGSVINAGPTATTYAVSCPSGTDDADCGLGPGLSVVQGPSTLEIHETFQSATVDVSCVIPNSNTMTCTEVALGGPDPTSTVDVITDISDFLLPVTLTAGLAALSTASAAPNVLTTAAAGQGSSMRTSTAGVPRATQNAVLIGVVALMGGALAL</sequence>
<dbReference type="PANTHER" id="PTHR40640">
    <property type="entry name" value="ANCHORED GLYCOPROTEIN, PUTATIVE (AFU_ORTHOLOGUE AFUA_8G04860)-RELATED"/>
    <property type="match status" value="1"/>
</dbReference>
<keyword evidence="3" id="KW-1185">Reference proteome</keyword>
<dbReference type="PANTHER" id="PTHR40640:SF1">
    <property type="entry name" value="ANCHORED GLYCOPROTEIN, PUTATIVE (AFU_ORTHOLOGUE AFUA_8G04860)-RELATED"/>
    <property type="match status" value="1"/>
</dbReference>
<feature type="chain" id="PRO_5041920022" evidence="1">
    <location>
        <begin position="23"/>
        <end position="193"/>
    </location>
</feature>
<accession>A0AAD9HXK7</accession>
<reference evidence="2" key="1">
    <citation type="journal article" date="2023" name="Mol. Plant Microbe Interact.">
        <title>Elucidating the Obligate Nature and Biological Capacity of an Invasive Fungal Corn Pathogen.</title>
        <authorList>
            <person name="MacCready J.S."/>
            <person name="Roggenkamp E.M."/>
            <person name="Gdanetz K."/>
            <person name="Chilvers M.I."/>
        </authorList>
    </citation>
    <scope>NUCLEOTIDE SEQUENCE</scope>
    <source>
        <strain evidence="2">PM02</strain>
    </source>
</reference>
<protein>
    <submittedName>
        <fullName evidence="2">Uncharacterized protein</fullName>
    </submittedName>
</protein>
<feature type="signal peptide" evidence="1">
    <location>
        <begin position="1"/>
        <end position="22"/>
    </location>
</feature>
<evidence type="ECO:0000313" key="3">
    <source>
        <dbReference type="Proteomes" id="UP001217918"/>
    </source>
</evidence>
<organism evidence="2 3">
    <name type="scientific">Phyllachora maydis</name>
    <dbReference type="NCBI Taxonomy" id="1825666"/>
    <lineage>
        <taxon>Eukaryota</taxon>
        <taxon>Fungi</taxon>
        <taxon>Dikarya</taxon>
        <taxon>Ascomycota</taxon>
        <taxon>Pezizomycotina</taxon>
        <taxon>Sordariomycetes</taxon>
        <taxon>Sordariomycetidae</taxon>
        <taxon>Phyllachorales</taxon>
        <taxon>Phyllachoraceae</taxon>
        <taxon>Phyllachora</taxon>
    </lineage>
</organism>
<comment type="caution">
    <text evidence="2">The sequence shown here is derived from an EMBL/GenBank/DDBJ whole genome shotgun (WGS) entry which is preliminary data.</text>
</comment>
<evidence type="ECO:0000256" key="1">
    <source>
        <dbReference type="SAM" id="SignalP"/>
    </source>
</evidence>
<gene>
    <name evidence="2" type="ORF">P8C59_000617</name>
</gene>
<keyword evidence="1" id="KW-0732">Signal</keyword>
<proteinExistence type="predicted"/>